<reference evidence="2 3" key="1">
    <citation type="journal article" date="2023" name="Res Sq">
        <title>Genomic and morphological characterization of Knufia obscura isolated from the Mars 2020 spacecraft assembly facility.</title>
        <authorList>
            <person name="Chander A.M."/>
            <person name="Teixeira M.M."/>
            <person name="Singh N.K."/>
            <person name="Williams M.P."/>
            <person name="Parker C.W."/>
            <person name="Leo P."/>
            <person name="Stajich J.E."/>
            <person name="Torok T."/>
            <person name="Tighe S."/>
            <person name="Mason C.E."/>
            <person name="Venkateswaran K."/>
        </authorList>
    </citation>
    <scope>NUCLEOTIDE SEQUENCE [LARGE SCALE GENOMIC DNA]</scope>
    <source>
        <strain evidence="2 3">CCFEE 5817</strain>
    </source>
</reference>
<name>A0ABR0RG68_9EURO</name>
<feature type="region of interest" description="Disordered" evidence="1">
    <location>
        <begin position="1"/>
        <end position="97"/>
    </location>
</feature>
<proteinExistence type="predicted"/>
<evidence type="ECO:0000313" key="3">
    <source>
        <dbReference type="Proteomes" id="UP001334248"/>
    </source>
</evidence>
<dbReference type="EMBL" id="JAVHJV010000010">
    <property type="protein sequence ID" value="KAK5939585.1"/>
    <property type="molecule type" value="Genomic_DNA"/>
</dbReference>
<dbReference type="Proteomes" id="UP001334248">
    <property type="component" value="Unassembled WGS sequence"/>
</dbReference>
<gene>
    <name evidence="2" type="ORF">PMZ80_007964</name>
</gene>
<evidence type="ECO:0000313" key="2">
    <source>
        <dbReference type="EMBL" id="KAK5939585.1"/>
    </source>
</evidence>
<feature type="compositionally biased region" description="Basic and acidic residues" evidence="1">
    <location>
        <begin position="69"/>
        <end position="86"/>
    </location>
</feature>
<comment type="caution">
    <text evidence="2">The sequence shown here is derived from an EMBL/GenBank/DDBJ whole genome shotgun (WGS) entry which is preliminary data.</text>
</comment>
<feature type="region of interest" description="Disordered" evidence="1">
    <location>
        <begin position="247"/>
        <end position="378"/>
    </location>
</feature>
<feature type="compositionally biased region" description="Basic residues" evidence="1">
    <location>
        <begin position="313"/>
        <end position="326"/>
    </location>
</feature>
<protein>
    <submittedName>
        <fullName evidence="2">Uncharacterized protein</fullName>
    </submittedName>
</protein>
<dbReference type="RefSeq" id="XP_064727675.1">
    <property type="nucleotide sequence ID" value="XM_064876368.1"/>
</dbReference>
<dbReference type="GeneID" id="90001413"/>
<organism evidence="2 3">
    <name type="scientific">Knufia obscura</name>
    <dbReference type="NCBI Taxonomy" id="1635080"/>
    <lineage>
        <taxon>Eukaryota</taxon>
        <taxon>Fungi</taxon>
        <taxon>Dikarya</taxon>
        <taxon>Ascomycota</taxon>
        <taxon>Pezizomycotina</taxon>
        <taxon>Eurotiomycetes</taxon>
        <taxon>Chaetothyriomycetidae</taxon>
        <taxon>Chaetothyriales</taxon>
        <taxon>Trichomeriaceae</taxon>
        <taxon>Knufia</taxon>
    </lineage>
</organism>
<keyword evidence="3" id="KW-1185">Reference proteome</keyword>
<sequence>MAVKREAWSSGPKVEDSDSDNSSEDQKKHIDLSADPTPHPKLASKNSRTTQREPFPSPMLPTCDIAKQPAKEEKDEAEDNKSDIDGTKLPGAAPALLEEDRVNELKSILAKLRAEQDVAVGQLEHREEHEEDLLDRQQELQYEIQEQEALLTTARAAKAEAERKRKAAIAEERKLRSEKCQVEEELAKFEKRGTFEEEAEHVDELKEKVFEAEKDLKEAEVELEILQKFPDAGPELRPYLEMLRKVHRARPESTDDEAENTVEGEARASSSTADNESVVPDASDSEEVIDEAKCCASLQSESEDNEFAVSDAKRKHTGRKAVKRRMSWTPSDEEDTESVQKSRKAQKLPASTGDVARGSPAPIKKQKRSTSESPSDII</sequence>
<evidence type="ECO:0000256" key="1">
    <source>
        <dbReference type="SAM" id="MobiDB-lite"/>
    </source>
</evidence>
<accession>A0ABR0RG68</accession>